<dbReference type="OrthoDB" id="1723864at2759"/>
<dbReference type="AlphaFoldDB" id="A0A9Q1R6K9"/>
<name>A0A9Q1R6K9_9SOLA</name>
<sequence length="312" mass="35056">MLNQDSSKFCEVQDVHERFRRGSHSHAIPCFNERFVLSLASCETCIFMNDEWKILPISSHMKNITAVPVQEDSEGLSEAERELRNLKEQLNEDFPVGPLIHKFCTLDQGKAVITFLDAILDKTLRSTVALLAARGRGKSAALGLAIAGADAAGYSNIYITAPSPENLKTLFDCLQGFHYARVQDFLYFSLVLLCSLKYILPHEHEKKSQVELLVVDEAAAIPLPIVKSLLGPYLVFLASTVNGVFDPKINFVEQDPASSALSEFLNLKKFVLEPHEIKRLEAYSNSPIDYPLEMIEFFIMIHGLGWFEENFT</sequence>
<evidence type="ECO:0000256" key="1">
    <source>
        <dbReference type="ARBA" id="ARBA00004123"/>
    </source>
</evidence>
<accession>A0A9Q1R6K9</accession>
<dbReference type="EMBL" id="JAJAGQ010000015">
    <property type="protein sequence ID" value="KAJ8540861.1"/>
    <property type="molecule type" value="Genomic_DNA"/>
</dbReference>
<keyword evidence="5" id="KW-0012">Acyltransferase</keyword>
<evidence type="ECO:0000256" key="5">
    <source>
        <dbReference type="ARBA" id="ARBA00023315"/>
    </source>
</evidence>
<keyword evidence="8" id="KW-1185">Reference proteome</keyword>
<dbReference type="PANTHER" id="PTHR10925">
    <property type="entry name" value="N-ACETYLTRANSFERASE 10"/>
    <property type="match status" value="1"/>
</dbReference>
<evidence type="ECO:0000256" key="2">
    <source>
        <dbReference type="ARBA" id="ARBA00022679"/>
    </source>
</evidence>
<evidence type="ECO:0000259" key="6">
    <source>
        <dbReference type="Pfam" id="PF05127"/>
    </source>
</evidence>
<dbReference type="InterPro" id="IPR027417">
    <property type="entry name" value="P-loop_NTPase"/>
</dbReference>
<feature type="domain" description="TcmA/NAT10 helicase" evidence="6">
    <location>
        <begin position="130"/>
        <end position="243"/>
    </location>
</feature>
<dbReference type="GO" id="GO:0000049">
    <property type="term" value="F:tRNA binding"/>
    <property type="evidence" value="ECO:0007669"/>
    <property type="project" value="TreeGrafter"/>
</dbReference>
<dbReference type="InterPro" id="IPR032672">
    <property type="entry name" value="TmcA/NAT10/Kre33"/>
</dbReference>
<evidence type="ECO:0000256" key="4">
    <source>
        <dbReference type="ARBA" id="ARBA00022840"/>
    </source>
</evidence>
<keyword evidence="4" id="KW-0067">ATP-binding</keyword>
<dbReference type="Pfam" id="PF05127">
    <property type="entry name" value="NAT10_TcmA_helicase"/>
    <property type="match status" value="1"/>
</dbReference>
<evidence type="ECO:0000256" key="3">
    <source>
        <dbReference type="ARBA" id="ARBA00022741"/>
    </source>
</evidence>
<reference evidence="8" key="1">
    <citation type="journal article" date="2023" name="Proc. Natl. Acad. Sci. U.S.A.">
        <title>Genomic and structural basis for evolution of tropane alkaloid biosynthesis.</title>
        <authorList>
            <person name="Wanga Y.-J."/>
            <person name="Taina T."/>
            <person name="Yua J.-Y."/>
            <person name="Lia J."/>
            <person name="Xua B."/>
            <person name="Chenc J."/>
            <person name="D'Auriad J.C."/>
            <person name="Huanga J.-P."/>
            <person name="Huanga S.-X."/>
        </authorList>
    </citation>
    <scope>NUCLEOTIDE SEQUENCE [LARGE SCALE GENOMIC DNA]</scope>
    <source>
        <strain evidence="8">cv. KIB-2019</strain>
    </source>
</reference>
<comment type="caution">
    <text evidence="7">The sequence shown here is derived from an EMBL/GenBank/DDBJ whole genome shotgun (WGS) entry which is preliminary data.</text>
</comment>
<protein>
    <recommendedName>
        <fullName evidence="6">TcmA/NAT10 helicase domain-containing protein</fullName>
    </recommendedName>
</protein>
<proteinExistence type="predicted"/>
<comment type="subcellular location">
    <subcellularLocation>
        <location evidence="1">Nucleus</location>
    </subcellularLocation>
</comment>
<dbReference type="GO" id="GO:1990883">
    <property type="term" value="F:18S rRNA cytidine N-acetyltransferase activity"/>
    <property type="evidence" value="ECO:0007669"/>
    <property type="project" value="TreeGrafter"/>
</dbReference>
<dbReference type="GO" id="GO:0005524">
    <property type="term" value="F:ATP binding"/>
    <property type="evidence" value="ECO:0007669"/>
    <property type="project" value="UniProtKB-KW"/>
</dbReference>
<dbReference type="PANTHER" id="PTHR10925:SF5">
    <property type="entry name" value="RNA CYTIDINE ACETYLTRANSFERASE"/>
    <property type="match status" value="1"/>
</dbReference>
<dbReference type="GO" id="GO:0030686">
    <property type="term" value="C:90S preribosome"/>
    <property type="evidence" value="ECO:0007669"/>
    <property type="project" value="TreeGrafter"/>
</dbReference>
<gene>
    <name evidence="7" type="ORF">K7X08_001677</name>
</gene>
<evidence type="ECO:0000313" key="7">
    <source>
        <dbReference type="EMBL" id="KAJ8540861.1"/>
    </source>
</evidence>
<organism evidence="7 8">
    <name type="scientific">Anisodus acutangulus</name>
    <dbReference type="NCBI Taxonomy" id="402998"/>
    <lineage>
        <taxon>Eukaryota</taxon>
        <taxon>Viridiplantae</taxon>
        <taxon>Streptophyta</taxon>
        <taxon>Embryophyta</taxon>
        <taxon>Tracheophyta</taxon>
        <taxon>Spermatophyta</taxon>
        <taxon>Magnoliopsida</taxon>
        <taxon>eudicotyledons</taxon>
        <taxon>Gunneridae</taxon>
        <taxon>Pentapetalae</taxon>
        <taxon>asterids</taxon>
        <taxon>lamiids</taxon>
        <taxon>Solanales</taxon>
        <taxon>Solanaceae</taxon>
        <taxon>Solanoideae</taxon>
        <taxon>Hyoscyameae</taxon>
        <taxon>Anisodus</taxon>
    </lineage>
</organism>
<keyword evidence="3" id="KW-0547">Nucleotide-binding</keyword>
<dbReference type="Proteomes" id="UP001152561">
    <property type="component" value="Unassembled WGS sequence"/>
</dbReference>
<evidence type="ECO:0000313" key="8">
    <source>
        <dbReference type="Proteomes" id="UP001152561"/>
    </source>
</evidence>
<dbReference type="InterPro" id="IPR007807">
    <property type="entry name" value="TcmA/NAT10_helicase"/>
</dbReference>
<dbReference type="GO" id="GO:1904812">
    <property type="term" value="P:rRNA acetylation involved in maturation of SSU-rRNA"/>
    <property type="evidence" value="ECO:0007669"/>
    <property type="project" value="TreeGrafter"/>
</dbReference>
<keyword evidence="2" id="KW-0808">Transferase</keyword>
<dbReference type="GO" id="GO:0005730">
    <property type="term" value="C:nucleolus"/>
    <property type="evidence" value="ECO:0007669"/>
    <property type="project" value="TreeGrafter"/>
</dbReference>
<dbReference type="Gene3D" id="3.40.50.300">
    <property type="entry name" value="P-loop containing nucleotide triphosphate hydrolases"/>
    <property type="match status" value="1"/>
</dbReference>